<gene>
    <name evidence="8" type="ORF">IV203_022194</name>
</gene>
<feature type="transmembrane region" description="Helical" evidence="6">
    <location>
        <begin position="154"/>
        <end position="176"/>
    </location>
</feature>
<protein>
    <submittedName>
        <fullName evidence="8">Fatty acid hydroxylase superfamily protein</fullName>
    </submittedName>
</protein>
<dbReference type="AlphaFoldDB" id="A0A9K3PET2"/>
<keyword evidence="4 6" id="KW-0472">Membrane</keyword>
<dbReference type="PROSITE" id="PS51257">
    <property type="entry name" value="PROKAR_LIPOPROTEIN"/>
    <property type="match status" value="1"/>
</dbReference>
<evidence type="ECO:0000313" key="8">
    <source>
        <dbReference type="EMBL" id="KAG7344186.1"/>
    </source>
</evidence>
<dbReference type="GO" id="GO:0008610">
    <property type="term" value="P:lipid biosynthetic process"/>
    <property type="evidence" value="ECO:0007669"/>
    <property type="project" value="InterPro"/>
</dbReference>
<evidence type="ECO:0000259" key="7">
    <source>
        <dbReference type="Pfam" id="PF04116"/>
    </source>
</evidence>
<evidence type="ECO:0000256" key="5">
    <source>
        <dbReference type="SAM" id="MobiDB-lite"/>
    </source>
</evidence>
<organism evidence="8 9">
    <name type="scientific">Nitzschia inconspicua</name>
    <dbReference type="NCBI Taxonomy" id="303405"/>
    <lineage>
        <taxon>Eukaryota</taxon>
        <taxon>Sar</taxon>
        <taxon>Stramenopiles</taxon>
        <taxon>Ochrophyta</taxon>
        <taxon>Bacillariophyta</taxon>
        <taxon>Bacillariophyceae</taxon>
        <taxon>Bacillariophycidae</taxon>
        <taxon>Bacillariales</taxon>
        <taxon>Bacillariaceae</taxon>
        <taxon>Nitzschia</taxon>
    </lineage>
</organism>
<sequence length="334" mass="38844">MRYLPSIVNNRRPHPYARTLMVVNIVAACTLCAIHVHADQHSQSIENENDRMSAWKRISSGPYHWNTMDKILFWCIIMIALEILSYICGKSGYWMNAKQIPVRGKHLDELSPTDKLFIGLSKAQTGPFLYFLLRYCSNEPKVLWTWEEASFQTILLPLPVIFIIYDFFYTILHWFLHIKAVYPLIHKHHHHQKAPSRATDDAVNVHPVEFTLGEYNHLWALFLFCRFLPWKVHIAGVLLFLATGGVLAGWNHTRFDISFSLFGSITIFDSKAHDVHHRIPQSNYGQYTMFWDKVFGTYRPYDPTDRVNPKAQLDPRTGKSLNYVPPARSSTKQQ</sequence>
<feature type="transmembrane region" description="Helical" evidence="6">
    <location>
        <begin position="71"/>
        <end position="89"/>
    </location>
</feature>
<feature type="domain" description="Fatty acid hydroxylase" evidence="7">
    <location>
        <begin position="160"/>
        <end position="297"/>
    </location>
</feature>
<keyword evidence="3 6" id="KW-1133">Transmembrane helix</keyword>
<dbReference type="OrthoDB" id="37258at2759"/>
<comment type="caution">
    <text evidence="8">The sequence shown here is derived from an EMBL/GenBank/DDBJ whole genome shotgun (WGS) entry which is preliminary data.</text>
</comment>
<proteinExistence type="predicted"/>
<dbReference type="EMBL" id="JAGRRH010000023">
    <property type="protein sequence ID" value="KAG7344186.1"/>
    <property type="molecule type" value="Genomic_DNA"/>
</dbReference>
<feature type="transmembrane region" description="Helical" evidence="6">
    <location>
        <begin position="232"/>
        <end position="250"/>
    </location>
</feature>
<dbReference type="Proteomes" id="UP000693970">
    <property type="component" value="Unassembled WGS sequence"/>
</dbReference>
<feature type="region of interest" description="Disordered" evidence="5">
    <location>
        <begin position="306"/>
        <end position="334"/>
    </location>
</feature>
<feature type="transmembrane region" description="Helical" evidence="6">
    <location>
        <begin position="20"/>
        <end position="38"/>
    </location>
</feature>
<comment type="subcellular location">
    <subcellularLocation>
        <location evidence="1">Membrane</location>
    </subcellularLocation>
</comment>
<accession>A0A9K3PET2</accession>
<name>A0A9K3PET2_9STRA</name>
<reference evidence="8" key="2">
    <citation type="submission" date="2021-04" db="EMBL/GenBank/DDBJ databases">
        <authorList>
            <person name="Podell S."/>
        </authorList>
    </citation>
    <scope>NUCLEOTIDE SEQUENCE</scope>
    <source>
        <strain evidence="8">Hildebrandi</strain>
    </source>
</reference>
<dbReference type="Pfam" id="PF04116">
    <property type="entry name" value="FA_hydroxylase"/>
    <property type="match status" value="1"/>
</dbReference>
<evidence type="ECO:0000256" key="1">
    <source>
        <dbReference type="ARBA" id="ARBA00004370"/>
    </source>
</evidence>
<dbReference type="InterPro" id="IPR006694">
    <property type="entry name" value="Fatty_acid_hydroxylase"/>
</dbReference>
<evidence type="ECO:0000313" key="9">
    <source>
        <dbReference type="Proteomes" id="UP000693970"/>
    </source>
</evidence>
<reference evidence="8" key="1">
    <citation type="journal article" date="2021" name="Sci. Rep.">
        <title>Diploid genomic architecture of Nitzschia inconspicua, an elite biomass production diatom.</title>
        <authorList>
            <person name="Oliver A."/>
            <person name="Podell S."/>
            <person name="Pinowska A."/>
            <person name="Traller J.C."/>
            <person name="Smith S.R."/>
            <person name="McClure R."/>
            <person name="Beliaev A."/>
            <person name="Bohutskyi P."/>
            <person name="Hill E.A."/>
            <person name="Rabines A."/>
            <person name="Zheng H."/>
            <person name="Allen L.Z."/>
            <person name="Kuo A."/>
            <person name="Grigoriev I.V."/>
            <person name="Allen A.E."/>
            <person name="Hazlebeck D."/>
            <person name="Allen E.E."/>
        </authorList>
    </citation>
    <scope>NUCLEOTIDE SEQUENCE</scope>
    <source>
        <strain evidence="8">Hildebrandi</strain>
    </source>
</reference>
<keyword evidence="2 6" id="KW-0812">Transmembrane</keyword>
<dbReference type="GO" id="GO:0016020">
    <property type="term" value="C:membrane"/>
    <property type="evidence" value="ECO:0007669"/>
    <property type="project" value="UniProtKB-SubCell"/>
</dbReference>
<dbReference type="GO" id="GO:0016491">
    <property type="term" value="F:oxidoreductase activity"/>
    <property type="evidence" value="ECO:0007669"/>
    <property type="project" value="InterPro"/>
</dbReference>
<dbReference type="GO" id="GO:0005506">
    <property type="term" value="F:iron ion binding"/>
    <property type="evidence" value="ECO:0007669"/>
    <property type="project" value="InterPro"/>
</dbReference>
<dbReference type="PANTHER" id="PTHR11863">
    <property type="entry name" value="STEROL DESATURASE"/>
    <property type="match status" value="1"/>
</dbReference>
<dbReference type="InterPro" id="IPR050307">
    <property type="entry name" value="Sterol_Desaturase_Related"/>
</dbReference>
<evidence type="ECO:0000256" key="4">
    <source>
        <dbReference type="ARBA" id="ARBA00023136"/>
    </source>
</evidence>
<evidence type="ECO:0000256" key="2">
    <source>
        <dbReference type="ARBA" id="ARBA00022692"/>
    </source>
</evidence>
<evidence type="ECO:0000256" key="3">
    <source>
        <dbReference type="ARBA" id="ARBA00022989"/>
    </source>
</evidence>
<evidence type="ECO:0000256" key="6">
    <source>
        <dbReference type="SAM" id="Phobius"/>
    </source>
</evidence>
<keyword evidence="9" id="KW-1185">Reference proteome</keyword>